<proteinExistence type="predicted"/>
<dbReference type="EMBL" id="LR796195">
    <property type="protein sequence ID" value="CAB4126394.1"/>
    <property type="molecule type" value="Genomic_DNA"/>
</dbReference>
<reference evidence="1" key="1">
    <citation type="submission" date="2020-04" db="EMBL/GenBank/DDBJ databases">
        <authorList>
            <person name="Chiriac C."/>
            <person name="Salcher M."/>
            <person name="Ghai R."/>
            <person name="Kavagutti S V."/>
        </authorList>
    </citation>
    <scope>NUCLEOTIDE SEQUENCE</scope>
</reference>
<accession>A0A6J5KVF9</accession>
<protein>
    <submittedName>
        <fullName evidence="1">Uncharacterized protein</fullName>
    </submittedName>
</protein>
<gene>
    <name evidence="1" type="ORF">UFOVP88_40</name>
</gene>
<sequence length="56" mass="6512">MDDIQFFTLLGTFLAASGFIYKEFRLAEDKIEKASKNQSARTDKLYEMFIDLLKAK</sequence>
<evidence type="ECO:0000313" key="1">
    <source>
        <dbReference type="EMBL" id="CAB4126394.1"/>
    </source>
</evidence>
<name>A0A6J5KVF9_9CAUD</name>
<organism evidence="1">
    <name type="scientific">uncultured Caudovirales phage</name>
    <dbReference type="NCBI Taxonomy" id="2100421"/>
    <lineage>
        <taxon>Viruses</taxon>
        <taxon>Duplodnaviria</taxon>
        <taxon>Heunggongvirae</taxon>
        <taxon>Uroviricota</taxon>
        <taxon>Caudoviricetes</taxon>
        <taxon>Peduoviridae</taxon>
        <taxon>Maltschvirus</taxon>
        <taxon>Maltschvirus maltsch</taxon>
    </lineage>
</organism>